<evidence type="ECO:0000259" key="3">
    <source>
        <dbReference type="Pfam" id="PF13936"/>
    </source>
</evidence>
<dbReference type="AlphaFoldDB" id="A0A1V4FIF4"/>
<dbReference type="PANTHER" id="PTHR10948">
    <property type="entry name" value="TRANSPOSASE"/>
    <property type="match status" value="1"/>
</dbReference>
<evidence type="ECO:0000256" key="2">
    <source>
        <dbReference type="SAM" id="MobiDB-lite"/>
    </source>
</evidence>
<dbReference type="NCBIfam" id="NF033563">
    <property type="entry name" value="transpos_IS30"/>
    <property type="match status" value="1"/>
</dbReference>
<feature type="non-terminal residue" evidence="4">
    <location>
        <position position="171"/>
    </location>
</feature>
<dbReference type="GO" id="GO:0032196">
    <property type="term" value="P:transposition"/>
    <property type="evidence" value="ECO:0007669"/>
    <property type="project" value="TreeGrafter"/>
</dbReference>
<dbReference type="GO" id="GO:0006310">
    <property type="term" value="P:DNA recombination"/>
    <property type="evidence" value="ECO:0007669"/>
    <property type="project" value="UniProtKB-KW"/>
</dbReference>
<dbReference type="PANTHER" id="PTHR10948:SF23">
    <property type="entry name" value="TRANSPOSASE INSI FOR INSERTION SEQUENCE ELEMENT IS30A-RELATED"/>
    <property type="match status" value="1"/>
</dbReference>
<dbReference type="InterPro" id="IPR025246">
    <property type="entry name" value="IS30-like_HTH"/>
</dbReference>
<dbReference type="RefSeq" id="WP_143449085.1">
    <property type="nucleotide sequence ID" value="NZ_MWVS01000181.1"/>
</dbReference>
<dbReference type="Pfam" id="PF13936">
    <property type="entry name" value="HTH_38"/>
    <property type="match status" value="1"/>
</dbReference>
<evidence type="ECO:0000313" key="5">
    <source>
        <dbReference type="Proteomes" id="UP000189795"/>
    </source>
</evidence>
<feature type="compositionally biased region" description="Basic and acidic residues" evidence="2">
    <location>
        <begin position="148"/>
        <end position="161"/>
    </location>
</feature>
<name>A0A1V4FIF4_LIMRT</name>
<feature type="domain" description="Transposase IS30-like HTH" evidence="3">
    <location>
        <begin position="5"/>
        <end position="44"/>
    </location>
</feature>
<gene>
    <name evidence="4" type="ORF">B5D07_11985</name>
</gene>
<protein>
    <submittedName>
        <fullName evidence="4">IS30 family transposase</fullName>
    </submittedName>
</protein>
<dbReference type="Proteomes" id="UP000189795">
    <property type="component" value="Unassembled WGS sequence"/>
</dbReference>
<evidence type="ECO:0000313" key="4">
    <source>
        <dbReference type="EMBL" id="OPG85717.1"/>
    </source>
</evidence>
<reference evidence="4 5" key="1">
    <citation type="submission" date="2017-03" db="EMBL/GenBank/DDBJ databases">
        <title>Antibiotic resistance of probiotic microorganisms.</title>
        <authorList>
            <person name="Sanudo A.I."/>
            <person name="Olivares M."/>
            <person name="Banuelos O."/>
        </authorList>
    </citation>
    <scope>NUCLEOTIDE SEQUENCE [LARGE SCALE GENOMIC DNA]</scope>
    <source>
        <strain evidence="4 5">CECT8605</strain>
    </source>
</reference>
<sequence length="171" mass="19820">MGTTILSFQNRVVIETLHNEGRSLRYIANYLGFSKTTIFNELHRLNGEYQAELAQSDFERKVGQRGRKSSLTKNLKHLIEEKIQTQKWSPEQVAHVVGIAYKTVYNWIDQGLLDVQLPDLPDHGIRRHRAKEKRGTFSHGRSIEERPHKIETRQEFGHFEADTVLSGKRKG</sequence>
<organism evidence="4 5">
    <name type="scientific">Limosilactobacillus reuteri</name>
    <name type="common">Lactobacillus reuteri</name>
    <dbReference type="NCBI Taxonomy" id="1598"/>
    <lineage>
        <taxon>Bacteria</taxon>
        <taxon>Bacillati</taxon>
        <taxon>Bacillota</taxon>
        <taxon>Bacilli</taxon>
        <taxon>Lactobacillales</taxon>
        <taxon>Lactobacillaceae</taxon>
        <taxon>Limosilactobacillus</taxon>
    </lineage>
</organism>
<keyword evidence="1" id="KW-0233">DNA recombination</keyword>
<accession>A0A1V4FIF4</accession>
<dbReference type="GO" id="GO:0005829">
    <property type="term" value="C:cytosol"/>
    <property type="evidence" value="ECO:0007669"/>
    <property type="project" value="TreeGrafter"/>
</dbReference>
<dbReference type="InterPro" id="IPR053392">
    <property type="entry name" value="Transposase_IS30-like"/>
</dbReference>
<dbReference type="EMBL" id="MWVS01000181">
    <property type="protein sequence ID" value="OPG85717.1"/>
    <property type="molecule type" value="Genomic_DNA"/>
</dbReference>
<feature type="region of interest" description="Disordered" evidence="2">
    <location>
        <begin position="148"/>
        <end position="171"/>
    </location>
</feature>
<dbReference type="InterPro" id="IPR051917">
    <property type="entry name" value="Transposase-Integrase"/>
</dbReference>
<comment type="caution">
    <text evidence="4">The sequence shown here is derived from an EMBL/GenBank/DDBJ whole genome shotgun (WGS) entry which is preliminary data.</text>
</comment>
<evidence type="ECO:0000256" key="1">
    <source>
        <dbReference type="ARBA" id="ARBA00023172"/>
    </source>
</evidence>
<dbReference type="GO" id="GO:0004803">
    <property type="term" value="F:transposase activity"/>
    <property type="evidence" value="ECO:0007669"/>
    <property type="project" value="TreeGrafter"/>
</dbReference>
<proteinExistence type="predicted"/>